<keyword evidence="6" id="KW-0119">Carbohydrate metabolism</keyword>
<name>A0A075LPU9_9BACI</name>
<gene>
    <name evidence="9" type="ORF">GZ22_16800</name>
</gene>
<dbReference type="HOGENOM" id="CLU_029424_0_1_9"/>
<dbReference type="EMBL" id="CP008876">
    <property type="protein sequence ID" value="AIF68126.1"/>
    <property type="molecule type" value="Genomic_DNA"/>
</dbReference>
<evidence type="ECO:0008006" key="11">
    <source>
        <dbReference type="Google" id="ProtNLM"/>
    </source>
</evidence>
<dbReference type="InterPro" id="IPR037051">
    <property type="entry name" value="4-carb_acid_sugar_kinase_N_sf"/>
</dbReference>
<keyword evidence="2" id="KW-0808">Transferase</keyword>
<evidence type="ECO:0000259" key="8">
    <source>
        <dbReference type="Pfam" id="PF17042"/>
    </source>
</evidence>
<feature type="domain" description="Four-carbon acid sugar kinase N-terminal" evidence="7">
    <location>
        <begin position="3"/>
        <end position="226"/>
    </location>
</feature>
<sequence length="432" mass="47299">MKLAIIADDLTGANDSGVQLARAGLETKVFLEQDYSAAEGAEAIVFDTDSRSIAPNEAYNKIKSITEFLLQAGFHSIYKKIDSTMRGNIGNEIKAFGDTIETDFVIIAPGYPKNGRTVIDGNHYLNGVLLNQTEIAHDPKTPVHEAHIPTLLRGQIDEEIGLIPLEVIRSNEKIVQLLLHEFKKQNIKYVVADSDAEEDLQRLLELTNNSSYSIAWVGSAGLASYLPSYYGIQHKVNKELLIPSHDKPVLTVVGSVNKQSRNQLNLLLKETSTVGICLDSAKAVSSIEEREKEIKRIVEAAKVTAARGLDTAIYTAGSKEDISHARETGRKQGLNETQVSNEIVKMLGEVIAKLIREELFNGLVMTGGDTAKQVCSLLDTNGFHLYDELEIGVPISAFIGKETLFVITKAGGFGKETVFIDAIKKLRGVVHI</sequence>
<dbReference type="InterPro" id="IPR042213">
    <property type="entry name" value="NBD_C_sf"/>
</dbReference>
<proteinExistence type="inferred from homology"/>
<evidence type="ECO:0000259" key="7">
    <source>
        <dbReference type="Pfam" id="PF07005"/>
    </source>
</evidence>
<comment type="similarity">
    <text evidence="1">Belongs to the four-carbon acid sugar kinase family.</text>
</comment>
<keyword evidence="5" id="KW-0067">ATP-binding</keyword>
<dbReference type="AlphaFoldDB" id="A0A075LPU9"/>
<evidence type="ECO:0000256" key="3">
    <source>
        <dbReference type="ARBA" id="ARBA00022741"/>
    </source>
</evidence>
<dbReference type="RefSeq" id="WP_038564710.1">
    <property type="nucleotide sequence ID" value="NZ_CP008876.1"/>
</dbReference>
<dbReference type="SUPFAM" id="SSF142764">
    <property type="entry name" value="YgbK-like"/>
    <property type="match status" value="1"/>
</dbReference>
<dbReference type="OrthoDB" id="9778478at2"/>
<evidence type="ECO:0000313" key="9">
    <source>
        <dbReference type="EMBL" id="AIF68126.1"/>
    </source>
</evidence>
<evidence type="ECO:0000256" key="6">
    <source>
        <dbReference type="ARBA" id="ARBA00023277"/>
    </source>
</evidence>
<evidence type="ECO:0000256" key="2">
    <source>
        <dbReference type="ARBA" id="ARBA00022679"/>
    </source>
</evidence>
<dbReference type="GO" id="GO:0005524">
    <property type="term" value="F:ATP binding"/>
    <property type="evidence" value="ECO:0007669"/>
    <property type="project" value="UniProtKB-KW"/>
</dbReference>
<dbReference type="Pfam" id="PF17042">
    <property type="entry name" value="NBD_C"/>
    <property type="match status" value="1"/>
</dbReference>
<dbReference type="Pfam" id="PF07005">
    <property type="entry name" value="SBD_N"/>
    <property type="match status" value="1"/>
</dbReference>
<dbReference type="Proteomes" id="UP000027980">
    <property type="component" value="Chromosome"/>
</dbReference>
<dbReference type="KEGG" id="tap:GZ22_16800"/>
<accession>A0A075LPU9</accession>
<evidence type="ECO:0000313" key="10">
    <source>
        <dbReference type="Proteomes" id="UP000027980"/>
    </source>
</evidence>
<dbReference type="Gene3D" id="3.40.50.10840">
    <property type="entry name" value="Putative sugar-binding, N-terminal domain"/>
    <property type="match status" value="1"/>
</dbReference>
<keyword evidence="3" id="KW-0547">Nucleotide-binding</keyword>
<protein>
    <recommendedName>
        <fullName evidence="11">Serine kinase</fullName>
    </recommendedName>
</protein>
<reference evidence="9 10" key="1">
    <citation type="submission" date="2014-07" db="EMBL/GenBank/DDBJ databases">
        <title>Complete genome sequence of a moderately halophilic bacterium Terribacillus aidingensis MP602, isolated from Cryptomeria fortunei in Tianmu mountain in China.</title>
        <authorList>
            <person name="Wang Y."/>
            <person name="Lu P."/>
            <person name="Zhang L."/>
        </authorList>
    </citation>
    <scope>NUCLEOTIDE SEQUENCE [LARGE SCALE GENOMIC DNA]</scope>
    <source>
        <strain evidence="9 10">MP602</strain>
    </source>
</reference>
<dbReference type="InterPro" id="IPR031475">
    <property type="entry name" value="NBD_C"/>
</dbReference>
<dbReference type="GeneID" id="34223354"/>
<dbReference type="InterPro" id="IPR010737">
    <property type="entry name" value="4-carb_acid_sugar_kinase_N"/>
</dbReference>
<evidence type="ECO:0000256" key="4">
    <source>
        <dbReference type="ARBA" id="ARBA00022777"/>
    </source>
</evidence>
<keyword evidence="4" id="KW-0418">Kinase</keyword>
<organism evidence="9 10">
    <name type="scientific">Terribacillus saccharophilus</name>
    <dbReference type="NCBI Taxonomy" id="361277"/>
    <lineage>
        <taxon>Bacteria</taxon>
        <taxon>Bacillati</taxon>
        <taxon>Bacillota</taxon>
        <taxon>Bacilli</taxon>
        <taxon>Bacillales</taxon>
        <taxon>Bacillaceae</taxon>
        <taxon>Terribacillus</taxon>
    </lineage>
</organism>
<evidence type="ECO:0000256" key="1">
    <source>
        <dbReference type="ARBA" id="ARBA00005715"/>
    </source>
</evidence>
<feature type="domain" description="Four-carbon acid sugar kinase nucleotide binding" evidence="8">
    <location>
        <begin position="250"/>
        <end position="419"/>
    </location>
</feature>
<evidence type="ECO:0000256" key="5">
    <source>
        <dbReference type="ARBA" id="ARBA00022840"/>
    </source>
</evidence>
<dbReference type="Gene3D" id="3.40.980.20">
    <property type="entry name" value="Four-carbon acid sugar kinase, nucleotide binding domain"/>
    <property type="match status" value="1"/>
</dbReference>
<dbReference type="GO" id="GO:0016301">
    <property type="term" value="F:kinase activity"/>
    <property type="evidence" value="ECO:0007669"/>
    <property type="project" value="UniProtKB-KW"/>
</dbReference>